<evidence type="ECO:0000313" key="3">
    <source>
        <dbReference type="Proteomes" id="UP000076842"/>
    </source>
</evidence>
<dbReference type="EMBL" id="KV423927">
    <property type="protein sequence ID" value="KZT60925.1"/>
    <property type="molecule type" value="Genomic_DNA"/>
</dbReference>
<organism evidence="2 3">
    <name type="scientific">Calocera cornea HHB12733</name>
    <dbReference type="NCBI Taxonomy" id="1353952"/>
    <lineage>
        <taxon>Eukaryota</taxon>
        <taxon>Fungi</taxon>
        <taxon>Dikarya</taxon>
        <taxon>Basidiomycota</taxon>
        <taxon>Agaricomycotina</taxon>
        <taxon>Dacrymycetes</taxon>
        <taxon>Dacrymycetales</taxon>
        <taxon>Dacrymycetaceae</taxon>
        <taxon>Calocera</taxon>
    </lineage>
</organism>
<reference evidence="2 3" key="1">
    <citation type="journal article" date="2016" name="Mol. Biol. Evol.">
        <title>Comparative Genomics of Early-Diverging Mushroom-Forming Fungi Provides Insights into the Origins of Lignocellulose Decay Capabilities.</title>
        <authorList>
            <person name="Nagy L.G."/>
            <person name="Riley R."/>
            <person name="Tritt A."/>
            <person name="Adam C."/>
            <person name="Daum C."/>
            <person name="Floudas D."/>
            <person name="Sun H."/>
            <person name="Yadav J.S."/>
            <person name="Pangilinan J."/>
            <person name="Larsson K.H."/>
            <person name="Matsuura K."/>
            <person name="Barry K."/>
            <person name="Labutti K."/>
            <person name="Kuo R."/>
            <person name="Ohm R.A."/>
            <person name="Bhattacharya S.S."/>
            <person name="Shirouzu T."/>
            <person name="Yoshinaga Y."/>
            <person name="Martin F.M."/>
            <person name="Grigoriev I.V."/>
            <person name="Hibbett D.S."/>
        </authorList>
    </citation>
    <scope>NUCLEOTIDE SEQUENCE [LARGE SCALE GENOMIC DNA]</scope>
    <source>
        <strain evidence="2 3">HHB12733</strain>
    </source>
</reference>
<sequence length="451" mass="50345">MSSSMATHTHPALQAFRMIRKLADVDKQWIQLTKTDEKKKKVVEQIKAALDYDIELWGDIRTCHPIMLLMGKRYCTTVSRRYTAKLFPKETSVEAADEDVSDMGSVFGGDDTIVLSSGSEVDKEPPKKKLKTNHLPQTENDADRNKGNSSAIAGLSNDNISGNANSSKSVTLRPADTTKKIMTFNVRHSNEVKPTAVELVAAYNSLPSMDELEVLDTPARGVEEVGGVHGGWCAQCDMYFAVDEFTGVVLCFRTMCGGPFKRSEQDGWSCGPCLAENRVCEFHTSMEWEMNRLENLGVNEQNAEQYYSRKYQKSVWLVDGTGAMKRSVGELWYSKGLEIASRKPLSGVREPIATITEEKMDVDEDDTAKKNDTNLRAATDAQGLVSTRDLQRPSGRLNFILDSMTQVNQLREALNKAQPNMHGLSHDEMDKVVKDMEKLVSTELKMYLNSS</sequence>
<gene>
    <name evidence="2" type="ORF">CALCODRAFT_506557</name>
</gene>
<dbReference type="InParanoid" id="A0A165ISL5"/>
<feature type="compositionally biased region" description="Polar residues" evidence="1">
    <location>
        <begin position="147"/>
        <end position="170"/>
    </location>
</feature>
<proteinExistence type="predicted"/>
<dbReference type="Proteomes" id="UP000076842">
    <property type="component" value="Unassembled WGS sequence"/>
</dbReference>
<evidence type="ECO:0000256" key="1">
    <source>
        <dbReference type="SAM" id="MobiDB-lite"/>
    </source>
</evidence>
<feature type="region of interest" description="Disordered" evidence="1">
    <location>
        <begin position="115"/>
        <end position="172"/>
    </location>
</feature>
<dbReference type="AlphaFoldDB" id="A0A165ISL5"/>
<keyword evidence="3" id="KW-1185">Reference proteome</keyword>
<name>A0A165ISL5_9BASI</name>
<evidence type="ECO:0000313" key="2">
    <source>
        <dbReference type="EMBL" id="KZT60925.1"/>
    </source>
</evidence>
<accession>A0A165ISL5</accession>
<protein>
    <submittedName>
        <fullName evidence="2">Uncharacterized protein</fullName>
    </submittedName>
</protein>